<gene>
    <name evidence="1" type="ORF">F444_08985</name>
</gene>
<evidence type="ECO:0000313" key="1">
    <source>
        <dbReference type="EMBL" id="ETO75431.1"/>
    </source>
</evidence>
<protein>
    <submittedName>
        <fullName evidence="1">Uncharacterized protein</fullName>
    </submittedName>
</protein>
<comment type="caution">
    <text evidence="1">The sequence shown here is derived from an EMBL/GenBank/DDBJ whole genome shotgun (WGS) entry which is preliminary data.</text>
</comment>
<evidence type="ECO:0000313" key="2">
    <source>
        <dbReference type="Proteomes" id="UP000028582"/>
    </source>
</evidence>
<dbReference type="EMBL" id="ANJA01001663">
    <property type="protein sequence ID" value="ETO75431.1"/>
    <property type="molecule type" value="Genomic_DNA"/>
</dbReference>
<proteinExistence type="predicted"/>
<organism evidence="1 2">
    <name type="scientific">Phytophthora nicotianae P1976</name>
    <dbReference type="NCBI Taxonomy" id="1317066"/>
    <lineage>
        <taxon>Eukaryota</taxon>
        <taxon>Sar</taxon>
        <taxon>Stramenopiles</taxon>
        <taxon>Oomycota</taxon>
        <taxon>Peronosporomycetes</taxon>
        <taxon>Peronosporales</taxon>
        <taxon>Peronosporaceae</taxon>
        <taxon>Phytophthora</taxon>
    </lineage>
</organism>
<reference evidence="1 2" key="1">
    <citation type="submission" date="2013-11" db="EMBL/GenBank/DDBJ databases">
        <title>The Genome Sequence of Phytophthora parasitica P1976.</title>
        <authorList>
            <consortium name="The Broad Institute Genomics Platform"/>
            <person name="Russ C."/>
            <person name="Tyler B."/>
            <person name="Panabieres F."/>
            <person name="Shan W."/>
            <person name="Tripathy S."/>
            <person name="Grunwald N."/>
            <person name="Machado M."/>
            <person name="Johnson C.S."/>
            <person name="Walker B."/>
            <person name="Young S."/>
            <person name="Zeng Q."/>
            <person name="Gargeya S."/>
            <person name="Fitzgerald M."/>
            <person name="Haas B."/>
            <person name="Abouelleil A."/>
            <person name="Allen A.W."/>
            <person name="Alvarado L."/>
            <person name="Arachchi H.M."/>
            <person name="Berlin A.M."/>
            <person name="Chapman S.B."/>
            <person name="Gainer-Dewar J."/>
            <person name="Goldberg J."/>
            <person name="Griggs A."/>
            <person name="Gujja S."/>
            <person name="Hansen M."/>
            <person name="Howarth C."/>
            <person name="Imamovic A."/>
            <person name="Ireland A."/>
            <person name="Larimer J."/>
            <person name="McCowan C."/>
            <person name="Murphy C."/>
            <person name="Pearson M."/>
            <person name="Poon T.W."/>
            <person name="Priest M."/>
            <person name="Roberts A."/>
            <person name="Saif S."/>
            <person name="Shea T."/>
            <person name="Sisk P."/>
            <person name="Sykes S."/>
            <person name="Wortman J."/>
            <person name="Nusbaum C."/>
            <person name="Birren B."/>
        </authorList>
    </citation>
    <scope>NUCLEOTIDE SEQUENCE [LARGE SCALE GENOMIC DNA]</scope>
    <source>
        <strain evidence="1 2">P1976</strain>
    </source>
</reference>
<sequence length="214" mass="22785">MSEQLQLPLGQGYEIGVLQFEYHPAADVYMVARQGFSPWAAVQLLDVGFSAIAAGPAVCSGGWFSSASLASGVSTGGERAHFQDANALDSPSGLPLNSSCAFRDPDGRSQHDLPASSCSPGMLESSREPGVFGFAHTQRLDIIAMCCSALKRACGLALKSQTPPLPGRCFSSASAFYIPRKRRQEWCKGKQKDAAWLMKPLEGLSVEDTRAVVA</sequence>
<accession>A0A081A970</accession>
<name>A0A081A970_PHYNI</name>
<dbReference type="Proteomes" id="UP000028582">
    <property type="component" value="Unassembled WGS sequence"/>
</dbReference>
<dbReference type="AlphaFoldDB" id="A0A081A970"/>